<comment type="caution">
    <text evidence="2">The sequence shown here is derived from an EMBL/GenBank/DDBJ whole genome shotgun (WGS) entry which is preliminary data.</text>
</comment>
<organism evidence="2">
    <name type="scientific">bioreactor metagenome</name>
    <dbReference type="NCBI Taxonomy" id="1076179"/>
    <lineage>
        <taxon>unclassified sequences</taxon>
        <taxon>metagenomes</taxon>
        <taxon>ecological metagenomes</taxon>
    </lineage>
</organism>
<evidence type="ECO:0000313" key="2">
    <source>
        <dbReference type="EMBL" id="MPM73248.1"/>
    </source>
</evidence>
<accession>A0A645C797</accession>
<name>A0A645C797_9ZZZZ</name>
<dbReference type="AlphaFoldDB" id="A0A645C797"/>
<reference evidence="2" key="1">
    <citation type="submission" date="2019-08" db="EMBL/GenBank/DDBJ databases">
        <authorList>
            <person name="Kucharzyk K."/>
            <person name="Murdoch R.W."/>
            <person name="Higgins S."/>
            <person name="Loffler F."/>
        </authorList>
    </citation>
    <scope>NUCLEOTIDE SEQUENCE</scope>
</reference>
<keyword evidence="1" id="KW-0812">Transmembrane</keyword>
<feature type="transmembrane region" description="Helical" evidence="1">
    <location>
        <begin position="231"/>
        <end position="250"/>
    </location>
</feature>
<keyword evidence="1" id="KW-0472">Membrane</keyword>
<keyword evidence="1" id="KW-1133">Transmembrane helix</keyword>
<gene>
    <name evidence="2" type="ORF">SDC9_120224</name>
</gene>
<sequence>MDFGRYPYIFGNELQDVAERTKIMNAFMKQLRDDIPADKKINVRILIPTDSRAINYGLDYITWVKNGYIDRLITSDQSYESFSSFDEFVKLCADNKCEYYLGIVSDVAGHDLTKEEEALMKQGLLKPSNIKTNLYTSEFILRGYEGYAKGADGIFVFNGICTEKDDFVDPMFQYLNNKTEAMKWYEFEYPSYSAFYLTEAATAVPEEISGFTPEKPAVSNVPDNTKNINPIWWIAGAAGIIIITLTAILISKKKTGKTGKSK</sequence>
<proteinExistence type="predicted"/>
<protein>
    <submittedName>
        <fullName evidence="2">Uncharacterized protein</fullName>
    </submittedName>
</protein>
<evidence type="ECO:0000256" key="1">
    <source>
        <dbReference type="SAM" id="Phobius"/>
    </source>
</evidence>
<dbReference type="EMBL" id="VSSQ01025236">
    <property type="protein sequence ID" value="MPM73248.1"/>
    <property type="molecule type" value="Genomic_DNA"/>
</dbReference>